<accession>A0AAN9TKW0</accession>
<feature type="repeat" description="WD" evidence="3">
    <location>
        <begin position="1168"/>
        <end position="1209"/>
    </location>
</feature>
<dbReference type="Pfam" id="PF00400">
    <property type="entry name" value="WD40"/>
    <property type="match status" value="8"/>
</dbReference>
<feature type="repeat" description="WD" evidence="3">
    <location>
        <begin position="904"/>
        <end position="945"/>
    </location>
</feature>
<dbReference type="PROSITE" id="PS50294">
    <property type="entry name" value="WD_REPEATS_REGION"/>
    <property type="match status" value="8"/>
</dbReference>
<feature type="region of interest" description="Disordered" evidence="4">
    <location>
        <begin position="414"/>
        <end position="442"/>
    </location>
</feature>
<evidence type="ECO:0000313" key="7">
    <source>
        <dbReference type="Proteomes" id="UP001367676"/>
    </source>
</evidence>
<evidence type="ECO:0000256" key="3">
    <source>
        <dbReference type="PROSITE-ProRule" id="PRU00221"/>
    </source>
</evidence>
<dbReference type="EMBL" id="JBBCAQ010000018">
    <property type="protein sequence ID" value="KAK7595341.1"/>
    <property type="molecule type" value="Genomic_DNA"/>
</dbReference>
<evidence type="ECO:0000259" key="5">
    <source>
        <dbReference type="SMART" id="SM00382"/>
    </source>
</evidence>
<dbReference type="SUPFAM" id="SSF52540">
    <property type="entry name" value="P-loop containing nucleoside triphosphate hydrolases"/>
    <property type="match status" value="1"/>
</dbReference>
<feature type="repeat" description="WD" evidence="3">
    <location>
        <begin position="1377"/>
        <end position="1419"/>
    </location>
</feature>
<feature type="region of interest" description="Disordered" evidence="4">
    <location>
        <begin position="1611"/>
        <end position="1644"/>
    </location>
</feature>
<dbReference type="Gene3D" id="3.40.50.300">
    <property type="entry name" value="P-loop containing nucleotide triphosphate hydrolases"/>
    <property type="match status" value="1"/>
</dbReference>
<dbReference type="InterPro" id="IPR001680">
    <property type="entry name" value="WD40_rpt"/>
</dbReference>
<dbReference type="Gene3D" id="2.130.10.10">
    <property type="entry name" value="YVTN repeat-like/Quinoprotein amine dehydrogenase"/>
    <property type="match status" value="4"/>
</dbReference>
<feature type="region of interest" description="Disordered" evidence="4">
    <location>
        <begin position="655"/>
        <end position="676"/>
    </location>
</feature>
<sequence length="1739" mass="194106">MEERKCLLENIGPDLQTLYDSTGLEVEIVDAHYGSTCDPLKDSVQFADHLREISLCQRISRGCYFLCLIGNDWQSAPLPLELDSELYDNLNAVMIEQKLDVRLLENSYVRTDDRSDTYSLNQNFNIEADVIEKATREIRKAACVLSKRRIPVDPQLLHSAVEHQVRHALDLDPDHMIAVMREFTEDPDKTPYTERRFCSFKEYLKTKIPADNLLHLCVRWRTNGINPACSEHDTYLTIFQEALMSALQSRINESIEQKPEVNARNKAIQEVFKECLVHLAFCERQLTVERRYVDWQESPLLRMIETMMTSATSKHGPIIIRGDHGSGKTSLLTTIYKRCERWFDKRLLRVLRFCGITPRSSYNLELLRIICEQLNLLLQPDGLCVPRDASFDPLYVYNWFQTLLKRFDCEGSTAATPSPPLPPFAGPTSVSPTEDGAPQQQQQAWRAAVAGDSLLLILIDDLHQLNPLDSDIVAALSWLPTTLPPNIHIICTTLYSPEVLKMTPLQRDRFKNSDLYVELPVVDIEALECGVTNEVDKLQEQFGEEAICRFASFVTISEFGLSETEMLELLMPTSGAIDCVLRLEDGYFNFSTYAVVKRAFSNIMTEKFMSGRLLLCWRHKLTYAVMRKRYLRSQEAQRTLHTEIVNLFFSNFNNDDNNNSNNNDDDNDNNDADDENARNKSEYIDILVLTNTIIIARHFPVLSIGPAPEREKATPFQSCLPTNDVRYSLRHVEESWIHLLKSGDNIRMKELTLCNFDFLLAAVRTISVSYLRSILEHARFYLLDRDVELIYYTVRKASDALTRDTLQLGAQIICWLRPCSDSSLLINRILLAAMAWCDGYTDPLLVPLNSWLQPPLPLYVKCVNCGVQVRKILPTPSAQHVVVLPVSGDPQLWHAMSSTLVHTFKGHSGAVLCLAITSDSQLLLTGSEDTSAIVWDLKTFETKIKITEHIASVLSVTCALNNKLVVSGGEDSRIIVTSLNTGQVANKIDHHRGPVTQVLFTPIGDVLVSSSTDKSICLWDLETYSLLNTIHASSAVLSMEMSADSIFLAIACEDDQIYLHSVATGTFIHALRGHKSKVTSISLANDNQRAMVGGTDSRVYVFDMRSGALLRTIATTPHHCLIQCVKITANDDFLVTAGESRLAYWNFRDVGTIECGKEAGSKSAPSTKRGHSVPINCLEISIDGTIAVTGAGDGLVNVWQLNVHELQSTMEGHSGAITCLAISPNGLFAVSGSEDKTARVWSLTIGVVACSFTGHPSVVTAVKVMSDSRRVVSIDKAGNLAIWAADNAAKLFSSNKGPTRFLQVTNNMKYLVCGDGDNCLHIWPVNSHKEEERFAVNHSEEITCFALTYDSLHLITGSKDMSLKVWQVNGGKLAQVLVGHTDQVSCVSVSVTKKSLVASGSWDTNLIVWDMDTGSDLHLFSGHLGHVTCVKLSGDGSLVVSSSDDRRIIVWDCERGLPLSSILLHVPILRLAMSSDASRVAIHLYESQRLPIICLHNTPAAYVKVPVYVAPAIEDLRPLAPKRPNRRLLKKDVSLDSYTWQRKYAHLTSSLMMAAVDERLKRRFSVSASMEEISTISSGKEPALGSQGLGPEQAALAQSQHFDQLKALWNKKSPPRSRRHAHSLSKQNSRSSRHSTDNDDIPSMAEEDAGNLFEYPYPVSENEAAKRKPPQHSAAETYKGNVALARACGCAASGEATRRSQPAALNTYFLPFRFERMMKETSRSSVLAIAWSRYSKPTR</sequence>
<feature type="domain" description="AAA+ ATPase" evidence="5">
    <location>
        <begin position="314"/>
        <end position="514"/>
    </location>
</feature>
<dbReference type="CDD" id="cd00200">
    <property type="entry name" value="WD40"/>
    <property type="match status" value="2"/>
</dbReference>
<dbReference type="InterPro" id="IPR020472">
    <property type="entry name" value="WD40_PAC1"/>
</dbReference>
<dbReference type="PANTHER" id="PTHR19871">
    <property type="entry name" value="BETA TRANSDUCIN-RELATED PROTEIN"/>
    <property type="match status" value="1"/>
</dbReference>
<dbReference type="PANTHER" id="PTHR19871:SF28">
    <property type="entry name" value="AAA+ ATPASE DOMAIN-CONTAINING PROTEIN"/>
    <property type="match status" value="1"/>
</dbReference>
<dbReference type="InterPro" id="IPR015943">
    <property type="entry name" value="WD40/YVTN_repeat-like_dom_sf"/>
</dbReference>
<reference evidence="6 7" key="1">
    <citation type="submission" date="2024-03" db="EMBL/GenBank/DDBJ databases">
        <title>Adaptation during the transition from Ophiocordyceps entomopathogen to insect associate is accompanied by gene loss and intensified selection.</title>
        <authorList>
            <person name="Ward C.M."/>
            <person name="Onetto C.A."/>
            <person name="Borneman A.R."/>
        </authorList>
    </citation>
    <scope>NUCLEOTIDE SEQUENCE [LARGE SCALE GENOMIC DNA]</scope>
    <source>
        <strain evidence="6">AWRI1</strain>
        <tissue evidence="6">Single Adult Female</tissue>
    </source>
</reference>
<feature type="repeat" description="WD" evidence="3">
    <location>
        <begin position="988"/>
        <end position="1029"/>
    </location>
</feature>
<name>A0AAN9TKW0_9HEMI</name>
<dbReference type="PROSITE" id="PS00678">
    <property type="entry name" value="WD_REPEATS_1"/>
    <property type="match status" value="3"/>
</dbReference>
<dbReference type="Proteomes" id="UP001367676">
    <property type="component" value="Unassembled WGS sequence"/>
</dbReference>
<feature type="compositionally biased region" description="Basic residues" evidence="4">
    <location>
        <begin position="1613"/>
        <end position="1623"/>
    </location>
</feature>
<evidence type="ECO:0000256" key="2">
    <source>
        <dbReference type="ARBA" id="ARBA00022737"/>
    </source>
</evidence>
<dbReference type="SUPFAM" id="SSF50998">
    <property type="entry name" value="Quinoprotein alcohol dehydrogenase-like"/>
    <property type="match status" value="1"/>
</dbReference>
<evidence type="ECO:0000256" key="1">
    <source>
        <dbReference type="ARBA" id="ARBA00022574"/>
    </source>
</evidence>
<feature type="repeat" description="WD" evidence="3">
    <location>
        <begin position="1252"/>
        <end position="1293"/>
    </location>
</feature>
<evidence type="ECO:0000256" key="4">
    <source>
        <dbReference type="SAM" id="MobiDB-lite"/>
    </source>
</evidence>
<comment type="caution">
    <text evidence="6">The sequence shown here is derived from an EMBL/GenBank/DDBJ whole genome shotgun (WGS) entry which is preliminary data.</text>
</comment>
<dbReference type="InterPro" id="IPR036322">
    <property type="entry name" value="WD40_repeat_dom_sf"/>
</dbReference>
<dbReference type="InterPro" id="IPR019775">
    <property type="entry name" value="WD40_repeat_CS"/>
</dbReference>
<gene>
    <name evidence="6" type="ORF">V9T40_013166</name>
</gene>
<dbReference type="PRINTS" id="PR00320">
    <property type="entry name" value="GPROTEINBRPT"/>
</dbReference>
<organism evidence="6 7">
    <name type="scientific">Parthenolecanium corni</name>
    <dbReference type="NCBI Taxonomy" id="536013"/>
    <lineage>
        <taxon>Eukaryota</taxon>
        <taxon>Metazoa</taxon>
        <taxon>Ecdysozoa</taxon>
        <taxon>Arthropoda</taxon>
        <taxon>Hexapoda</taxon>
        <taxon>Insecta</taxon>
        <taxon>Pterygota</taxon>
        <taxon>Neoptera</taxon>
        <taxon>Paraneoptera</taxon>
        <taxon>Hemiptera</taxon>
        <taxon>Sternorrhyncha</taxon>
        <taxon>Coccoidea</taxon>
        <taxon>Coccidae</taxon>
        <taxon>Parthenolecanium</taxon>
    </lineage>
</organism>
<keyword evidence="7" id="KW-1185">Reference proteome</keyword>
<feature type="repeat" description="WD" evidence="3">
    <location>
        <begin position="1420"/>
        <end position="1461"/>
    </location>
</feature>
<dbReference type="SUPFAM" id="SSF50978">
    <property type="entry name" value="WD40 repeat-like"/>
    <property type="match status" value="1"/>
</dbReference>
<dbReference type="PROSITE" id="PS50082">
    <property type="entry name" value="WD_REPEATS_2"/>
    <property type="match status" value="9"/>
</dbReference>
<dbReference type="InterPro" id="IPR027417">
    <property type="entry name" value="P-loop_NTPase"/>
</dbReference>
<feature type="repeat" description="WD" evidence="3">
    <location>
        <begin position="1335"/>
        <end position="1376"/>
    </location>
</feature>
<feature type="repeat" description="WD" evidence="3">
    <location>
        <begin position="1210"/>
        <end position="1243"/>
    </location>
</feature>
<dbReference type="SMART" id="SM00382">
    <property type="entry name" value="AAA"/>
    <property type="match status" value="1"/>
</dbReference>
<keyword evidence="1 3" id="KW-0853">WD repeat</keyword>
<dbReference type="InterPro" id="IPR011047">
    <property type="entry name" value="Quinoprotein_ADH-like_sf"/>
</dbReference>
<feature type="compositionally biased region" description="Acidic residues" evidence="4">
    <location>
        <begin position="663"/>
        <end position="674"/>
    </location>
</feature>
<proteinExistence type="predicted"/>
<dbReference type="Pfam" id="PF25469">
    <property type="entry name" value="WHD_NWD1"/>
    <property type="match status" value="1"/>
</dbReference>
<protein>
    <recommendedName>
        <fullName evidence="5">AAA+ ATPase domain-containing protein</fullName>
    </recommendedName>
</protein>
<dbReference type="InterPro" id="IPR052752">
    <property type="entry name" value="NACHT-WD_repeat"/>
</dbReference>
<feature type="repeat" description="WD" evidence="3">
    <location>
        <begin position="1071"/>
        <end position="1112"/>
    </location>
</feature>
<dbReference type="InterPro" id="IPR003593">
    <property type="entry name" value="AAA+_ATPase"/>
</dbReference>
<evidence type="ECO:0000313" key="6">
    <source>
        <dbReference type="EMBL" id="KAK7595341.1"/>
    </source>
</evidence>
<keyword evidence="2" id="KW-0677">Repeat</keyword>
<dbReference type="SMART" id="SM00320">
    <property type="entry name" value="WD40"/>
    <property type="match status" value="13"/>
</dbReference>
<dbReference type="InterPro" id="IPR057588">
    <property type="entry name" value="NWD1/2-like_WH"/>
</dbReference>